<comment type="similarity">
    <text evidence="2">Belongs to the sulfatase family.</text>
</comment>
<dbReference type="InterPro" id="IPR017850">
    <property type="entry name" value="Alkaline_phosphatase_core_sf"/>
</dbReference>
<dbReference type="GO" id="GO:0016250">
    <property type="term" value="F:N-sulfoglucosamine sulfohydrolase activity"/>
    <property type="evidence" value="ECO:0007669"/>
    <property type="project" value="TreeGrafter"/>
</dbReference>
<dbReference type="CDD" id="cd16027">
    <property type="entry name" value="SGSH"/>
    <property type="match status" value="1"/>
</dbReference>
<evidence type="ECO:0000256" key="4">
    <source>
        <dbReference type="ARBA" id="ARBA00022801"/>
    </source>
</evidence>
<dbReference type="PANTHER" id="PTHR43108">
    <property type="entry name" value="N-ACETYLGLUCOSAMINE-6-SULFATASE FAMILY MEMBER"/>
    <property type="match status" value="1"/>
</dbReference>
<dbReference type="KEGG" id="hazt:108683171"/>
<evidence type="ECO:0000256" key="1">
    <source>
        <dbReference type="ARBA" id="ARBA00001913"/>
    </source>
</evidence>
<dbReference type="OrthoDB" id="10012954at2759"/>
<dbReference type="InterPro" id="IPR024607">
    <property type="entry name" value="Sulfatase_CS"/>
</dbReference>
<proteinExistence type="inferred from homology"/>
<dbReference type="Pfam" id="PF00884">
    <property type="entry name" value="Sulfatase"/>
    <property type="match status" value="1"/>
</dbReference>
<dbReference type="AlphaFoldDB" id="A0A8B7PP23"/>
<keyword evidence="8" id="KW-1185">Reference proteome</keyword>
<keyword evidence="5" id="KW-0325">Glycoprotein</keyword>
<evidence type="ECO:0000259" key="7">
    <source>
        <dbReference type="Pfam" id="PF00884"/>
    </source>
</evidence>
<reference evidence="9" key="1">
    <citation type="submission" date="2025-08" db="UniProtKB">
        <authorList>
            <consortium name="RefSeq"/>
        </authorList>
    </citation>
    <scope>IDENTIFICATION</scope>
    <source>
        <tissue evidence="9">Whole organism</tissue>
    </source>
</reference>
<dbReference type="PROSITE" id="PS00523">
    <property type="entry name" value="SULFATASE_1"/>
    <property type="match status" value="1"/>
</dbReference>
<evidence type="ECO:0000256" key="5">
    <source>
        <dbReference type="ARBA" id="ARBA00023180"/>
    </source>
</evidence>
<dbReference type="CTD" id="6448"/>
<evidence type="ECO:0000256" key="2">
    <source>
        <dbReference type="ARBA" id="ARBA00008779"/>
    </source>
</evidence>
<keyword evidence="4" id="KW-0378">Hydrolase</keyword>
<feature type="chain" id="PRO_5034006265" evidence="6">
    <location>
        <begin position="21"/>
        <end position="505"/>
    </location>
</feature>
<dbReference type="PANTHER" id="PTHR43108:SF6">
    <property type="entry name" value="N-SULPHOGLUCOSAMINE SULPHOHYDROLASE"/>
    <property type="match status" value="1"/>
</dbReference>
<comment type="cofactor">
    <cofactor evidence="1">
        <name>Ca(2+)</name>
        <dbReference type="ChEBI" id="CHEBI:29108"/>
    </cofactor>
</comment>
<protein>
    <submittedName>
        <fullName evidence="9">N-sulphoglucosamine sulphohydrolase</fullName>
    </submittedName>
</protein>
<accession>A0A8B7PP23</accession>
<name>A0A8B7PP23_HYAAZ</name>
<dbReference type="Gene3D" id="3.40.720.10">
    <property type="entry name" value="Alkaline Phosphatase, subunit A"/>
    <property type="match status" value="1"/>
</dbReference>
<dbReference type="GO" id="GO:0006027">
    <property type="term" value="P:glycosaminoglycan catabolic process"/>
    <property type="evidence" value="ECO:0007669"/>
    <property type="project" value="TreeGrafter"/>
</dbReference>
<evidence type="ECO:0000256" key="3">
    <source>
        <dbReference type="ARBA" id="ARBA00022729"/>
    </source>
</evidence>
<feature type="signal peptide" evidence="6">
    <location>
        <begin position="1"/>
        <end position="20"/>
    </location>
</feature>
<sequence>MLRITIRIVLLMTLSQQILGNVVILLADDLGIETELYGMDACKTPHLMSLARRGVVHEKTWTVVSSCSPSRASILTGLPPHQNGMYGLHQGYHNFQSFTQVKTISNILSDSGIRTGIIGKKHVGPNDVYKFDYEVTEEHYPIMQVGRNITLIRDKVREFLSVNDSRPFFLYVGFHDPHRCGHTNPEFGQFCEKFGNGDPEMGTIPDWTPVAYEADQVHVPYYVQDTPVAREDLAAQYTTISRLDQGVGVVLQELERAGALEETLILFTSDNGSPYPNGRTNTYEPGLQVPLIVSSPRDQNSWNTRTNELTSLLDIVPTVLDWFNISYLNYTMFYYNMTVTLTGRTLLRDDVNTTWFNHKYIYASHNLHEVTMYYPMRSVRTARFKLIHNLAHRMPFPIDQDFFISDVFQDILNRSLADDLPWYKTLDDYYYRPQFELFDLKIDFTEKNNMADNPHYKKVFHKLFNHLHKWQNITQDPWLCSPGGVLQDSGDYADEHQCFPLYNGL</sequence>
<dbReference type="OMA" id="MAYPMRM"/>
<feature type="domain" description="Sulfatase N-terminal" evidence="7">
    <location>
        <begin position="21"/>
        <end position="325"/>
    </location>
</feature>
<evidence type="ECO:0000313" key="9">
    <source>
        <dbReference type="RefSeq" id="XP_018027948.1"/>
    </source>
</evidence>
<dbReference type="GeneID" id="108683171"/>
<organism evidence="8 9">
    <name type="scientific">Hyalella azteca</name>
    <name type="common">Amphipod</name>
    <dbReference type="NCBI Taxonomy" id="294128"/>
    <lineage>
        <taxon>Eukaryota</taxon>
        <taxon>Metazoa</taxon>
        <taxon>Ecdysozoa</taxon>
        <taxon>Arthropoda</taxon>
        <taxon>Crustacea</taxon>
        <taxon>Multicrustacea</taxon>
        <taxon>Malacostraca</taxon>
        <taxon>Eumalacostraca</taxon>
        <taxon>Peracarida</taxon>
        <taxon>Amphipoda</taxon>
        <taxon>Senticaudata</taxon>
        <taxon>Talitrida</taxon>
        <taxon>Talitroidea</taxon>
        <taxon>Hyalellidae</taxon>
        <taxon>Hyalella</taxon>
    </lineage>
</organism>
<gene>
    <name evidence="9" type="primary">LOC108683171</name>
</gene>
<keyword evidence="3 6" id="KW-0732">Signal</keyword>
<evidence type="ECO:0000313" key="8">
    <source>
        <dbReference type="Proteomes" id="UP000694843"/>
    </source>
</evidence>
<dbReference type="SUPFAM" id="SSF53649">
    <property type="entry name" value="Alkaline phosphatase-like"/>
    <property type="match status" value="1"/>
</dbReference>
<dbReference type="Proteomes" id="UP000694843">
    <property type="component" value="Unplaced"/>
</dbReference>
<dbReference type="RefSeq" id="XP_018027948.1">
    <property type="nucleotide sequence ID" value="XM_018172459.2"/>
</dbReference>
<dbReference type="InterPro" id="IPR000917">
    <property type="entry name" value="Sulfatase_N"/>
</dbReference>
<evidence type="ECO:0000256" key="6">
    <source>
        <dbReference type="SAM" id="SignalP"/>
    </source>
</evidence>
<dbReference type="GO" id="GO:0030200">
    <property type="term" value="P:heparan sulfate proteoglycan catabolic process"/>
    <property type="evidence" value="ECO:0007669"/>
    <property type="project" value="TreeGrafter"/>
</dbReference>